<evidence type="ECO:0000256" key="2">
    <source>
        <dbReference type="ARBA" id="ARBA00022475"/>
    </source>
</evidence>
<dbReference type="Proteomes" id="UP000243661">
    <property type="component" value="Unassembled WGS sequence"/>
</dbReference>
<dbReference type="GO" id="GO:0051539">
    <property type="term" value="F:4 iron, 4 sulfur cluster binding"/>
    <property type="evidence" value="ECO:0007669"/>
    <property type="project" value="UniProtKB-KW"/>
</dbReference>
<dbReference type="EMBL" id="FMBK01000002">
    <property type="protein sequence ID" value="SCC70965.1"/>
    <property type="molecule type" value="Genomic_DNA"/>
</dbReference>
<keyword evidence="12" id="KW-0175">Coiled coil</keyword>
<keyword evidence="11 13" id="KW-0472">Membrane</keyword>
<gene>
    <name evidence="16" type="ORF">GA0116959_10253</name>
</gene>
<dbReference type="InterPro" id="IPR017896">
    <property type="entry name" value="4Fe4S_Fe-S-bd"/>
</dbReference>
<evidence type="ECO:0000256" key="12">
    <source>
        <dbReference type="SAM" id="Coils"/>
    </source>
</evidence>
<dbReference type="Pfam" id="PF04060">
    <property type="entry name" value="FeS"/>
    <property type="match status" value="1"/>
</dbReference>
<evidence type="ECO:0000259" key="15">
    <source>
        <dbReference type="PROSITE" id="PS51656"/>
    </source>
</evidence>
<keyword evidence="8" id="KW-0249">Electron transport</keyword>
<organism evidence="16 17">
    <name type="scientific">Acinetobacter albensis</name>
    <dbReference type="NCBI Taxonomy" id="1673609"/>
    <lineage>
        <taxon>Bacteria</taxon>
        <taxon>Pseudomonadati</taxon>
        <taxon>Pseudomonadota</taxon>
        <taxon>Gammaproteobacteria</taxon>
        <taxon>Moraxellales</taxon>
        <taxon>Moraxellaceae</taxon>
        <taxon>Acinetobacter</taxon>
    </lineage>
</organism>
<keyword evidence="9" id="KW-0408">Iron</keyword>
<keyword evidence="3" id="KW-0004">4Fe-4S</keyword>
<evidence type="ECO:0000256" key="5">
    <source>
        <dbReference type="ARBA" id="ARBA00022723"/>
    </source>
</evidence>
<sequence length="302" mass="33851">MMCAKFERKIKQSKHVKIKNIGFIYFISPVFQVALVIYMNSQIALIHHIDALLPQTQCGLCGHRDGCLPYAKAISEGELANKCVPGGQPVADALALLLNRPLLVAEESVWPIQLDGRPQRMKAIIREDECIGCTKCISACPVDAIIGSAKLMHTILTDLCTGCELCIPPCPVDCIDLIEDNHTVLTEEIRIAEQHDLRDRYYAHIQREENRRSIRKGPTVRADIDSALFTEFFAQDHQVESVISTSSETKPVAMLDAKTTIELAKIRTQIKKLEKQLSVREDAKKRLMLDDLTHQLNQLQGA</sequence>
<feature type="coiled-coil region" evidence="12">
    <location>
        <begin position="263"/>
        <end position="290"/>
    </location>
</feature>
<keyword evidence="6" id="KW-0677">Repeat</keyword>
<evidence type="ECO:0000256" key="1">
    <source>
        <dbReference type="ARBA" id="ARBA00022448"/>
    </source>
</evidence>
<evidence type="ECO:0000256" key="4">
    <source>
        <dbReference type="ARBA" id="ARBA00022519"/>
    </source>
</evidence>
<evidence type="ECO:0000313" key="17">
    <source>
        <dbReference type="Proteomes" id="UP000243661"/>
    </source>
</evidence>
<evidence type="ECO:0000256" key="7">
    <source>
        <dbReference type="ARBA" id="ARBA00022967"/>
    </source>
</evidence>
<feature type="domain" description="4Fe-4S" evidence="15">
    <location>
        <begin position="41"/>
        <end position="100"/>
    </location>
</feature>
<evidence type="ECO:0000256" key="8">
    <source>
        <dbReference type="ARBA" id="ARBA00022982"/>
    </source>
</evidence>
<dbReference type="GO" id="GO:0009055">
    <property type="term" value="F:electron transfer activity"/>
    <property type="evidence" value="ECO:0007669"/>
    <property type="project" value="InterPro"/>
</dbReference>
<feature type="domain" description="4Fe-4S ferredoxin-type" evidence="14">
    <location>
        <begin position="121"/>
        <end position="150"/>
    </location>
</feature>
<feature type="transmembrane region" description="Helical" evidence="13">
    <location>
        <begin position="21"/>
        <end position="39"/>
    </location>
</feature>
<dbReference type="InterPro" id="IPR017900">
    <property type="entry name" value="4Fe4S_Fe_S_CS"/>
</dbReference>
<dbReference type="InterPro" id="IPR010207">
    <property type="entry name" value="Elect_transpt_cplx_RnfB/RsxB"/>
</dbReference>
<evidence type="ECO:0000256" key="3">
    <source>
        <dbReference type="ARBA" id="ARBA00022485"/>
    </source>
</evidence>
<dbReference type="AlphaFoldDB" id="A0A1C4GSW6"/>
<dbReference type="NCBIfam" id="TIGR01944">
    <property type="entry name" value="rnfB"/>
    <property type="match status" value="1"/>
</dbReference>
<evidence type="ECO:0000256" key="9">
    <source>
        <dbReference type="ARBA" id="ARBA00023004"/>
    </source>
</evidence>
<protein>
    <submittedName>
        <fullName evidence="16">Electron transport complex protein RnfB</fullName>
    </submittedName>
</protein>
<name>A0A1C4GSW6_9GAMM</name>
<keyword evidence="13" id="KW-1133">Transmembrane helix</keyword>
<feature type="domain" description="4Fe-4S ferredoxin-type" evidence="14">
    <location>
        <begin position="151"/>
        <end position="180"/>
    </location>
</feature>
<dbReference type="InterPro" id="IPR050294">
    <property type="entry name" value="RnfB_subfamily"/>
</dbReference>
<keyword evidence="5" id="KW-0479">Metal-binding</keyword>
<dbReference type="PROSITE" id="PS00198">
    <property type="entry name" value="4FE4S_FER_1"/>
    <property type="match status" value="1"/>
</dbReference>
<dbReference type="Gene3D" id="1.10.15.40">
    <property type="entry name" value="Electron transport complex subunit B, putative Fe-S cluster"/>
    <property type="match status" value="1"/>
</dbReference>
<dbReference type="InterPro" id="IPR007202">
    <property type="entry name" value="4Fe-4S_dom"/>
</dbReference>
<evidence type="ECO:0000313" key="16">
    <source>
        <dbReference type="EMBL" id="SCC70965.1"/>
    </source>
</evidence>
<keyword evidence="1" id="KW-0813">Transport</keyword>
<keyword evidence="2" id="KW-1003">Cell membrane</keyword>
<evidence type="ECO:0000256" key="13">
    <source>
        <dbReference type="SAM" id="Phobius"/>
    </source>
</evidence>
<reference evidence="16 17" key="1">
    <citation type="submission" date="2016-08" db="EMBL/GenBank/DDBJ databases">
        <authorList>
            <person name="Seilhamer J.J."/>
        </authorList>
    </citation>
    <scope>NUCLEOTIDE SEQUENCE [LARGE SCALE GENOMIC DNA]</scope>
    <source>
        <strain evidence="16 17">ANC 4874</strain>
    </source>
</reference>
<evidence type="ECO:0000256" key="11">
    <source>
        <dbReference type="ARBA" id="ARBA00023136"/>
    </source>
</evidence>
<dbReference type="PROSITE" id="PS51656">
    <property type="entry name" value="4FE4S"/>
    <property type="match status" value="1"/>
</dbReference>
<evidence type="ECO:0000259" key="14">
    <source>
        <dbReference type="PROSITE" id="PS51379"/>
    </source>
</evidence>
<proteinExistence type="predicted"/>
<dbReference type="PANTHER" id="PTHR42859:SF3">
    <property type="entry name" value="ION-TRANSLOCATING OXIDOREDUCTASE COMPLEX SUBUNIT B"/>
    <property type="match status" value="1"/>
</dbReference>
<dbReference type="PANTHER" id="PTHR42859">
    <property type="entry name" value="OXIDOREDUCTASE"/>
    <property type="match status" value="1"/>
</dbReference>
<evidence type="ECO:0000256" key="6">
    <source>
        <dbReference type="ARBA" id="ARBA00022737"/>
    </source>
</evidence>
<dbReference type="Pfam" id="PF14697">
    <property type="entry name" value="Fer4_21"/>
    <property type="match status" value="1"/>
</dbReference>
<keyword evidence="13" id="KW-0812">Transmembrane</keyword>
<dbReference type="PROSITE" id="PS51379">
    <property type="entry name" value="4FE4S_FER_2"/>
    <property type="match status" value="2"/>
</dbReference>
<keyword evidence="7" id="KW-1278">Translocase</keyword>
<accession>A0A1C4GSW6</accession>
<keyword evidence="4" id="KW-0997">Cell inner membrane</keyword>
<dbReference type="SUPFAM" id="SSF54862">
    <property type="entry name" value="4Fe-4S ferredoxins"/>
    <property type="match status" value="1"/>
</dbReference>
<dbReference type="GO" id="GO:0046872">
    <property type="term" value="F:metal ion binding"/>
    <property type="evidence" value="ECO:0007669"/>
    <property type="project" value="UniProtKB-KW"/>
</dbReference>
<evidence type="ECO:0000256" key="10">
    <source>
        <dbReference type="ARBA" id="ARBA00023014"/>
    </source>
</evidence>
<dbReference type="Gene3D" id="3.30.70.20">
    <property type="match status" value="1"/>
</dbReference>
<keyword evidence="10" id="KW-0411">Iron-sulfur</keyword>